<accession>A0A0L0D8E7</accession>
<feature type="transmembrane region" description="Helical" evidence="1">
    <location>
        <begin position="55"/>
        <end position="77"/>
    </location>
</feature>
<protein>
    <submittedName>
        <fullName evidence="2">Uncharacterized protein</fullName>
    </submittedName>
</protein>
<keyword evidence="1" id="KW-1133">Transmembrane helix</keyword>
<name>A0A0L0D8E7_THETB</name>
<evidence type="ECO:0000256" key="1">
    <source>
        <dbReference type="SAM" id="Phobius"/>
    </source>
</evidence>
<feature type="transmembrane region" description="Helical" evidence="1">
    <location>
        <begin position="116"/>
        <end position="136"/>
    </location>
</feature>
<keyword evidence="1" id="KW-0812">Transmembrane</keyword>
<reference evidence="2 3" key="1">
    <citation type="submission" date="2010-05" db="EMBL/GenBank/DDBJ databases">
        <title>The Genome Sequence of Thecamonas trahens ATCC 50062.</title>
        <authorList>
            <consortium name="The Broad Institute Genome Sequencing Platform"/>
            <person name="Russ C."/>
            <person name="Cuomo C."/>
            <person name="Shea T."/>
            <person name="Young S.K."/>
            <person name="Zeng Q."/>
            <person name="Koehrsen M."/>
            <person name="Haas B."/>
            <person name="Borodovsky M."/>
            <person name="Guigo R."/>
            <person name="Alvarado L."/>
            <person name="Berlin A."/>
            <person name="Bochicchio J."/>
            <person name="Borenstein D."/>
            <person name="Chapman S."/>
            <person name="Chen Z."/>
            <person name="Freedman E."/>
            <person name="Gellesch M."/>
            <person name="Goldberg J."/>
            <person name="Griggs A."/>
            <person name="Gujja S."/>
            <person name="Heilman E."/>
            <person name="Heiman D."/>
            <person name="Hepburn T."/>
            <person name="Howarth C."/>
            <person name="Jen D."/>
            <person name="Larson L."/>
            <person name="Mehta T."/>
            <person name="Park D."/>
            <person name="Pearson M."/>
            <person name="Roberts A."/>
            <person name="Saif S."/>
            <person name="Shenoy N."/>
            <person name="Sisk P."/>
            <person name="Stolte C."/>
            <person name="Sykes S."/>
            <person name="Thomson T."/>
            <person name="Walk T."/>
            <person name="White J."/>
            <person name="Yandava C."/>
            <person name="Burger G."/>
            <person name="Gray M.W."/>
            <person name="Holland P.W.H."/>
            <person name="King N."/>
            <person name="Lang F.B.F."/>
            <person name="Roger A.J."/>
            <person name="Ruiz-Trillo I."/>
            <person name="Lander E."/>
            <person name="Nusbaum C."/>
        </authorList>
    </citation>
    <scope>NUCLEOTIDE SEQUENCE [LARGE SCALE GENOMIC DNA]</scope>
    <source>
        <strain evidence="2 3">ATCC 50062</strain>
    </source>
</reference>
<dbReference type="AlphaFoldDB" id="A0A0L0D8E7"/>
<proteinExistence type="predicted"/>
<evidence type="ECO:0000313" key="3">
    <source>
        <dbReference type="Proteomes" id="UP000054408"/>
    </source>
</evidence>
<sequence length="159" mass="17145">MWYLHTVVTMAESTLFTLQALHFMVRPDSALRLYFGDDFVESAPARTLTALRMTLAIAGAASIVLAALLCVSARFMSKAKCRSLGQAHVVAAAFFGWSIFGSTALVDAGFPIRPYMLWAVVNGLLGLFFLTTTSIARRYDPSAMPPLSSDDAAAATKSE</sequence>
<keyword evidence="1" id="KW-0472">Membrane</keyword>
<organism evidence="2 3">
    <name type="scientific">Thecamonas trahens ATCC 50062</name>
    <dbReference type="NCBI Taxonomy" id="461836"/>
    <lineage>
        <taxon>Eukaryota</taxon>
        <taxon>Apusozoa</taxon>
        <taxon>Apusomonadida</taxon>
        <taxon>Apusomonadidae</taxon>
        <taxon>Thecamonas</taxon>
    </lineage>
</organism>
<evidence type="ECO:0000313" key="2">
    <source>
        <dbReference type="EMBL" id="KNC48356.1"/>
    </source>
</evidence>
<dbReference type="GeneID" id="25564329"/>
<dbReference type="RefSeq" id="XP_013758478.1">
    <property type="nucleotide sequence ID" value="XM_013903024.1"/>
</dbReference>
<feature type="transmembrane region" description="Helical" evidence="1">
    <location>
        <begin position="89"/>
        <end position="110"/>
    </location>
</feature>
<gene>
    <name evidence="2" type="ORF">AMSG_04805</name>
</gene>
<dbReference type="EMBL" id="GL349451">
    <property type="protein sequence ID" value="KNC48356.1"/>
    <property type="molecule type" value="Genomic_DNA"/>
</dbReference>
<keyword evidence="3" id="KW-1185">Reference proteome</keyword>
<dbReference type="Proteomes" id="UP000054408">
    <property type="component" value="Unassembled WGS sequence"/>
</dbReference>